<feature type="region of interest" description="Disordered" evidence="1">
    <location>
        <begin position="90"/>
        <end position="191"/>
    </location>
</feature>
<dbReference type="HOGENOM" id="CLU_1422196_0_0_1"/>
<evidence type="ECO:0000313" key="2">
    <source>
        <dbReference type="EMBL" id="KIM50649.1"/>
    </source>
</evidence>
<feature type="compositionally biased region" description="Polar residues" evidence="1">
    <location>
        <begin position="115"/>
        <end position="131"/>
    </location>
</feature>
<dbReference type="Proteomes" id="UP000053989">
    <property type="component" value="Unassembled WGS sequence"/>
</dbReference>
<reference evidence="2 3" key="1">
    <citation type="submission" date="2014-04" db="EMBL/GenBank/DDBJ databases">
        <authorList>
            <consortium name="DOE Joint Genome Institute"/>
            <person name="Kuo A."/>
            <person name="Kohler A."/>
            <person name="Nagy L.G."/>
            <person name="Floudas D."/>
            <person name="Copeland A."/>
            <person name="Barry K.W."/>
            <person name="Cichocki N."/>
            <person name="Veneault-Fourrey C."/>
            <person name="LaButti K."/>
            <person name="Lindquist E.A."/>
            <person name="Lipzen A."/>
            <person name="Lundell T."/>
            <person name="Morin E."/>
            <person name="Murat C."/>
            <person name="Sun H."/>
            <person name="Tunlid A."/>
            <person name="Henrissat B."/>
            <person name="Grigoriev I.V."/>
            <person name="Hibbett D.S."/>
            <person name="Martin F."/>
            <person name="Nordberg H.P."/>
            <person name="Cantor M.N."/>
            <person name="Hua S.X."/>
        </authorList>
    </citation>
    <scope>NUCLEOTIDE SEQUENCE [LARGE SCALE GENOMIC DNA]</scope>
    <source>
        <strain evidence="2 3">Foug A</strain>
    </source>
</reference>
<dbReference type="InParanoid" id="A0A0C3D2N9"/>
<dbReference type="AlphaFoldDB" id="A0A0C3D2N9"/>
<reference evidence="3" key="2">
    <citation type="submission" date="2015-01" db="EMBL/GenBank/DDBJ databases">
        <title>Evolutionary Origins and Diversification of the Mycorrhizal Mutualists.</title>
        <authorList>
            <consortium name="DOE Joint Genome Institute"/>
            <consortium name="Mycorrhizal Genomics Consortium"/>
            <person name="Kohler A."/>
            <person name="Kuo A."/>
            <person name="Nagy L.G."/>
            <person name="Floudas D."/>
            <person name="Copeland A."/>
            <person name="Barry K.W."/>
            <person name="Cichocki N."/>
            <person name="Veneault-Fourrey C."/>
            <person name="LaButti K."/>
            <person name="Lindquist E.A."/>
            <person name="Lipzen A."/>
            <person name="Lundell T."/>
            <person name="Morin E."/>
            <person name="Murat C."/>
            <person name="Riley R."/>
            <person name="Ohm R."/>
            <person name="Sun H."/>
            <person name="Tunlid A."/>
            <person name="Henrissat B."/>
            <person name="Grigoriev I.V."/>
            <person name="Hibbett D.S."/>
            <person name="Martin F."/>
        </authorList>
    </citation>
    <scope>NUCLEOTIDE SEQUENCE [LARGE SCALE GENOMIC DNA]</scope>
    <source>
        <strain evidence="3">Foug A</strain>
    </source>
</reference>
<name>A0A0C3D2N9_9AGAM</name>
<accession>A0A0C3D2N9</accession>
<organism evidence="2 3">
    <name type="scientific">Scleroderma citrinum Foug A</name>
    <dbReference type="NCBI Taxonomy" id="1036808"/>
    <lineage>
        <taxon>Eukaryota</taxon>
        <taxon>Fungi</taxon>
        <taxon>Dikarya</taxon>
        <taxon>Basidiomycota</taxon>
        <taxon>Agaricomycotina</taxon>
        <taxon>Agaricomycetes</taxon>
        <taxon>Agaricomycetidae</taxon>
        <taxon>Boletales</taxon>
        <taxon>Sclerodermatineae</taxon>
        <taxon>Sclerodermataceae</taxon>
        <taxon>Scleroderma</taxon>
    </lineage>
</organism>
<keyword evidence="3" id="KW-1185">Reference proteome</keyword>
<protein>
    <submittedName>
        <fullName evidence="2">Uncharacterized protein</fullName>
    </submittedName>
</protein>
<feature type="compositionally biased region" description="Basic residues" evidence="1">
    <location>
        <begin position="182"/>
        <end position="191"/>
    </location>
</feature>
<evidence type="ECO:0000313" key="3">
    <source>
        <dbReference type="Proteomes" id="UP000053989"/>
    </source>
</evidence>
<gene>
    <name evidence="2" type="ORF">SCLCIDRAFT_34106</name>
</gene>
<feature type="compositionally biased region" description="Basic and acidic residues" evidence="1">
    <location>
        <begin position="90"/>
        <end position="105"/>
    </location>
</feature>
<evidence type="ECO:0000256" key="1">
    <source>
        <dbReference type="SAM" id="MobiDB-lite"/>
    </source>
</evidence>
<dbReference type="EMBL" id="KN822360">
    <property type="protein sequence ID" value="KIM50649.1"/>
    <property type="molecule type" value="Genomic_DNA"/>
</dbReference>
<proteinExistence type="predicted"/>
<sequence>MGYDTFCQAFERDTVWKGISHLSLSTILYDGVELKDVITMKNTQSPTIWEVLGSDADLRNEWERTESHCIMREQERALVQMSWRHLDMQAKGDERRKEAQRAREAKHNRHRHSASPDQFTPSPGPSCHQSPMPSPECPALGEAGPSTPAPSAEDNDNECMENVGSGSPRETLSIKGAAKNKGNGKGKGRAD</sequence>